<sequence>MKLMKMTLLFVFPIMFSSTYFAQSTEKNKASYVEYKNEFLKKTMKDLGEYYSKQKEKKKPKESLKMDYTGIDIPKSIDEFKVFWHNPPISQGMTGTCWDFSTTSFFESEIYRLRGEKIKLSEIYTAYWEFVEKARRFIQKRGDSYFAEGSEGEAVKLNWERHGAMPEEVYTGLLKGQPNHDHRKLFKEMSSYLKSVKEMNAWNEKENLSTIKAILNHYLGTPPETFEYKGKTYTPKEFYKEVINLNMDDYVEFLSTIKYPYYTKIEMEVPDNWWHSKNYYNIPLTEFMDIIKKSVRNGYSIALGGDVSESGYNAQADAAMIPSYDIPSDYIDEYAREFRFANRTTTDDHGIHVVGYTEKNGDDWYLIKDSGSGSRNGKIKGYYFYHTDYVKLKMISFMVHKDMAKDILSKFKN</sequence>
<dbReference type="AlphaFoldDB" id="A0A3B1D8M7"/>
<dbReference type="SUPFAM" id="SSF54001">
    <property type="entry name" value="Cysteine proteinases"/>
    <property type="match status" value="1"/>
</dbReference>
<dbReference type="EC" id="3.4.22.40" evidence="2"/>
<dbReference type="Pfam" id="PF03051">
    <property type="entry name" value="Peptidase_C1_2"/>
    <property type="match status" value="1"/>
</dbReference>
<dbReference type="GO" id="GO:0004197">
    <property type="term" value="F:cysteine-type endopeptidase activity"/>
    <property type="evidence" value="ECO:0007669"/>
    <property type="project" value="UniProtKB-EC"/>
</dbReference>
<dbReference type="EMBL" id="UOGD01000404">
    <property type="protein sequence ID" value="VAX28105.1"/>
    <property type="molecule type" value="Genomic_DNA"/>
</dbReference>
<keyword evidence="1" id="KW-0788">Thiol protease</keyword>
<name>A0A3B1D8M7_9ZZZZ</name>
<reference evidence="2" key="1">
    <citation type="submission" date="2018-06" db="EMBL/GenBank/DDBJ databases">
        <authorList>
            <person name="Zhirakovskaya E."/>
        </authorList>
    </citation>
    <scope>NUCLEOTIDE SEQUENCE</scope>
</reference>
<dbReference type="PIRSF" id="PIRSF005700">
    <property type="entry name" value="PepC"/>
    <property type="match status" value="1"/>
</dbReference>
<comment type="similarity">
    <text evidence="1">Belongs to the peptidase C1 family.</text>
</comment>
<keyword evidence="1" id="KW-0645">Protease</keyword>
<dbReference type="GO" id="GO:0070005">
    <property type="term" value="F:cysteine-type aminopeptidase activity"/>
    <property type="evidence" value="ECO:0007669"/>
    <property type="project" value="InterPro"/>
</dbReference>
<accession>A0A3B1D8M7</accession>
<dbReference type="InterPro" id="IPR038765">
    <property type="entry name" value="Papain-like_cys_pep_sf"/>
</dbReference>
<dbReference type="InterPro" id="IPR004134">
    <property type="entry name" value="Peptidase_C1B"/>
</dbReference>
<protein>
    <submittedName>
        <fullName evidence="2">Aminopeptidase C</fullName>
        <ecNumber evidence="2">3.4.22.40</ecNumber>
    </submittedName>
</protein>
<gene>
    <name evidence="2" type="ORF">MNBD_IGNAVI01-2957</name>
</gene>
<proteinExistence type="inferred from homology"/>
<dbReference type="GO" id="GO:0006508">
    <property type="term" value="P:proteolysis"/>
    <property type="evidence" value="ECO:0007669"/>
    <property type="project" value="UniProtKB-KW"/>
</dbReference>
<evidence type="ECO:0000256" key="1">
    <source>
        <dbReference type="PIRNR" id="PIRNR005700"/>
    </source>
</evidence>
<organism evidence="2">
    <name type="scientific">hydrothermal vent metagenome</name>
    <dbReference type="NCBI Taxonomy" id="652676"/>
    <lineage>
        <taxon>unclassified sequences</taxon>
        <taxon>metagenomes</taxon>
        <taxon>ecological metagenomes</taxon>
    </lineage>
</organism>
<keyword evidence="2" id="KW-0031">Aminopeptidase</keyword>
<keyword evidence="1 2" id="KW-0378">Hydrolase</keyword>
<evidence type="ECO:0000313" key="2">
    <source>
        <dbReference type="EMBL" id="VAX28105.1"/>
    </source>
</evidence>
<dbReference type="Gene3D" id="3.90.70.10">
    <property type="entry name" value="Cysteine proteinases"/>
    <property type="match status" value="1"/>
</dbReference>